<gene>
    <name evidence="2" type="ORF">ANCDUO_04747</name>
</gene>
<dbReference type="Gene3D" id="3.50.30.30">
    <property type="match status" value="1"/>
</dbReference>
<dbReference type="PANTHER" id="PTHR10404:SF46">
    <property type="entry name" value="VACUOLAR PROTEIN SORTING-ASSOCIATED PROTEIN 70"/>
    <property type="match status" value="1"/>
</dbReference>
<evidence type="ECO:0000259" key="1">
    <source>
        <dbReference type="Pfam" id="PF02225"/>
    </source>
</evidence>
<evidence type="ECO:0000313" key="2">
    <source>
        <dbReference type="EMBL" id="KIH64936.1"/>
    </source>
</evidence>
<name>A0A0C2H698_9BILA</name>
<dbReference type="InterPro" id="IPR003137">
    <property type="entry name" value="PA_domain"/>
</dbReference>
<dbReference type="Pfam" id="PF02225">
    <property type="entry name" value="PA"/>
    <property type="match status" value="1"/>
</dbReference>
<feature type="domain" description="PA" evidence="1">
    <location>
        <begin position="108"/>
        <end position="166"/>
    </location>
</feature>
<protein>
    <submittedName>
        <fullName evidence="2">PA domain protein</fullName>
    </submittedName>
</protein>
<dbReference type="GO" id="GO:0004180">
    <property type="term" value="F:carboxypeptidase activity"/>
    <property type="evidence" value="ECO:0007669"/>
    <property type="project" value="TreeGrafter"/>
</dbReference>
<dbReference type="Proteomes" id="UP000054047">
    <property type="component" value="Unassembled WGS sequence"/>
</dbReference>
<accession>A0A0C2H698</accession>
<proteinExistence type="predicted"/>
<dbReference type="InterPro" id="IPR039373">
    <property type="entry name" value="Peptidase_M28B"/>
</dbReference>
<organism evidence="2 3">
    <name type="scientific">Ancylostoma duodenale</name>
    <dbReference type="NCBI Taxonomy" id="51022"/>
    <lineage>
        <taxon>Eukaryota</taxon>
        <taxon>Metazoa</taxon>
        <taxon>Ecdysozoa</taxon>
        <taxon>Nematoda</taxon>
        <taxon>Chromadorea</taxon>
        <taxon>Rhabditida</taxon>
        <taxon>Rhabditina</taxon>
        <taxon>Rhabditomorpha</taxon>
        <taxon>Strongyloidea</taxon>
        <taxon>Ancylostomatidae</taxon>
        <taxon>Ancylostomatinae</taxon>
        <taxon>Ancylostoma</taxon>
    </lineage>
</organism>
<sequence>MRWHFRITSAVRRVLYYSFQYIRLGFKVRTYNYSVLLNYPDFENPNTIKVEKEDGVWWRLSRGRGHPSGPPQAVNEVIRLPNQLDGRSEVWWNAYSANGSVESRIVYCNFGTAEDFKILDEMGISIEGAIVLIRYGALVRSEKVMEAERRGAIGAILYSDPAQYATSSKNIVSCSGFSPQTHPSLCLVLMEY</sequence>
<dbReference type="OrthoDB" id="5841748at2759"/>
<keyword evidence="3" id="KW-1185">Reference proteome</keyword>
<dbReference type="AlphaFoldDB" id="A0A0C2H698"/>
<reference evidence="2 3" key="1">
    <citation type="submission" date="2013-12" db="EMBL/GenBank/DDBJ databases">
        <title>Draft genome of the parsitic nematode Ancylostoma duodenale.</title>
        <authorList>
            <person name="Mitreva M."/>
        </authorList>
    </citation>
    <scope>NUCLEOTIDE SEQUENCE [LARGE SCALE GENOMIC DNA]</scope>
    <source>
        <strain evidence="2 3">Zhejiang</strain>
    </source>
</reference>
<dbReference type="PANTHER" id="PTHR10404">
    <property type="entry name" value="N-ACETYLATED-ALPHA-LINKED ACIDIC DIPEPTIDASE"/>
    <property type="match status" value="1"/>
</dbReference>
<dbReference type="EMBL" id="KN727798">
    <property type="protein sequence ID" value="KIH64936.1"/>
    <property type="molecule type" value="Genomic_DNA"/>
</dbReference>
<dbReference type="SUPFAM" id="SSF52025">
    <property type="entry name" value="PA domain"/>
    <property type="match status" value="1"/>
</dbReference>
<dbReference type="InterPro" id="IPR046450">
    <property type="entry name" value="PA_dom_sf"/>
</dbReference>
<evidence type="ECO:0000313" key="3">
    <source>
        <dbReference type="Proteomes" id="UP000054047"/>
    </source>
</evidence>